<comment type="function">
    <text evidence="14">Catalytic component of the COMPASS (Set1C) complex that specifically mono-, di- and trimethylates histone H3 to form H3K4me1/2/3. COMPASS recognizes ubiquitinated H2B on one face of the nucleosome which stimulates the methylation of H3 on the opposing face.</text>
</comment>
<dbReference type="Gene3D" id="3.30.70.330">
    <property type="match status" value="1"/>
</dbReference>
<comment type="subcellular location">
    <subcellularLocation>
        <location evidence="2">Chromosome</location>
    </subcellularLocation>
    <subcellularLocation>
        <location evidence="1 14">Nucleus</location>
    </subcellularLocation>
</comment>
<reference evidence="19" key="1">
    <citation type="journal article" date="2014" name="Microb. Cell Fact.">
        <title>Exploiting Issatchenkia orientalis SD108 for succinic acid production.</title>
        <authorList>
            <person name="Xiao H."/>
            <person name="Shao Z."/>
            <person name="Jiang Y."/>
            <person name="Dole S."/>
            <person name="Zhao H."/>
        </authorList>
    </citation>
    <scope>NUCLEOTIDE SEQUENCE [LARGE SCALE GENOMIC DNA]</scope>
    <source>
        <strain evidence="19">SD108</strain>
    </source>
</reference>
<evidence type="ECO:0000256" key="6">
    <source>
        <dbReference type="ARBA" id="ARBA00022603"/>
    </source>
</evidence>
<dbReference type="Gene3D" id="2.170.270.10">
    <property type="entry name" value="SET domain"/>
    <property type="match status" value="1"/>
</dbReference>
<comment type="subunit">
    <text evidence="14">Component of the COMPASS (Set1C) complex.</text>
</comment>
<evidence type="ECO:0000256" key="9">
    <source>
        <dbReference type="ARBA" id="ARBA00022853"/>
    </source>
</evidence>
<dbReference type="GO" id="GO:0003676">
    <property type="term" value="F:nucleic acid binding"/>
    <property type="evidence" value="ECO:0007669"/>
    <property type="project" value="InterPro"/>
</dbReference>
<dbReference type="PANTHER" id="PTHR45814:SF2">
    <property type="entry name" value="HISTONE-LYSINE N-METHYLTRANSFERASE SETD1"/>
    <property type="match status" value="1"/>
</dbReference>
<evidence type="ECO:0000313" key="18">
    <source>
        <dbReference type="EMBL" id="KGK40127.1"/>
    </source>
</evidence>
<evidence type="ECO:0000256" key="3">
    <source>
        <dbReference type="ARBA" id="ARBA00012182"/>
    </source>
</evidence>
<dbReference type="PANTHER" id="PTHR45814">
    <property type="entry name" value="HISTONE-LYSINE N-METHYLTRANSFERASE SETD1"/>
    <property type="match status" value="1"/>
</dbReference>
<dbReference type="EC" id="2.1.1.354" evidence="3 14"/>
<comment type="catalytic activity">
    <reaction evidence="13">
        <text>N(6),N(6)-dimethyl-L-lysyl(4)-[histone H3] + S-adenosyl-L-methionine = N(6),N(6),N(6)-trimethyl-L-lysyl(4)-[histone H3] + S-adenosyl-L-homocysteine + H(+)</text>
        <dbReference type="Rhea" id="RHEA:60272"/>
        <dbReference type="Rhea" id="RHEA-COMP:15537"/>
        <dbReference type="Rhea" id="RHEA-COMP:15540"/>
        <dbReference type="ChEBI" id="CHEBI:15378"/>
        <dbReference type="ChEBI" id="CHEBI:57856"/>
        <dbReference type="ChEBI" id="CHEBI:59789"/>
        <dbReference type="ChEBI" id="CHEBI:61961"/>
        <dbReference type="ChEBI" id="CHEBI:61976"/>
    </reaction>
</comment>
<comment type="caution">
    <text evidence="18">The sequence shown here is derived from an EMBL/GenBank/DDBJ whole genome shotgun (WGS) entry which is preliminary data.</text>
</comment>
<dbReference type="InterPro" id="IPR003616">
    <property type="entry name" value="Post-SET_dom"/>
</dbReference>
<dbReference type="SUPFAM" id="SSF54928">
    <property type="entry name" value="RNA-binding domain, RBD"/>
    <property type="match status" value="1"/>
</dbReference>
<dbReference type="SMART" id="SM00317">
    <property type="entry name" value="SET"/>
    <property type="match status" value="1"/>
</dbReference>
<gene>
    <name evidence="18" type="ORF">JL09_g778</name>
</gene>
<evidence type="ECO:0000259" key="17">
    <source>
        <dbReference type="PROSITE" id="PS50868"/>
    </source>
</evidence>
<evidence type="ECO:0000256" key="14">
    <source>
        <dbReference type="PIRNR" id="PIRNR037104"/>
    </source>
</evidence>
<dbReference type="InterPro" id="IPR012677">
    <property type="entry name" value="Nucleotide-bd_a/b_plait_sf"/>
</dbReference>
<dbReference type="Pfam" id="PF00856">
    <property type="entry name" value="SET"/>
    <property type="match status" value="1"/>
</dbReference>
<evidence type="ECO:0000256" key="5">
    <source>
        <dbReference type="ARBA" id="ARBA00022454"/>
    </source>
</evidence>
<dbReference type="Pfam" id="PF21569">
    <property type="entry name" value="SET1_RBD"/>
    <property type="match status" value="1"/>
</dbReference>
<dbReference type="InterPro" id="IPR024636">
    <property type="entry name" value="SET_assoc"/>
</dbReference>
<dbReference type="InterPro" id="IPR044570">
    <property type="entry name" value="Set1-like"/>
</dbReference>
<evidence type="ECO:0000259" key="16">
    <source>
        <dbReference type="PROSITE" id="PS50280"/>
    </source>
</evidence>
<dbReference type="PROSITE" id="PS50280">
    <property type="entry name" value="SET"/>
    <property type="match status" value="1"/>
</dbReference>
<protein>
    <recommendedName>
        <fullName evidence="4 14">Histone-lysine N-methyltransferase, H3 lysine-4 specific</fullName>
        <ecNumber evidence="3 14">2.1.1.354</ecNumber>
    </recommendedName>
</protein>
<feature type="compositionally biased region" description="Acidic residues" evidence="15">
    <location>
        <begin position="652"/>
        <end position="661"/>
    </location>
</feature>
<sequence length="1083" mass="124668">MSYRGDHYNKSTSHSSYSGIAQDKGRRSTDNQYSYRNQHSYHSVHQGQPNHTGQQHRDPNAGTYPHYGQSPSYRHSYWDYSNDPGDYDGQTYHRHNNHMDSFYSNSSSYNAQMNRLSSQQYNGNYIDNSQRPTSKQKQPVHFSQGNNSNGESKPTQSKPKAIIKSYNLGDAKQGNFISEMNKPFNSTEKIKSWKVSQIKDPVTQKVKLNMKYIDNPLEKTIIDPRKNSTSNYSKALQKSVCPPIGNLKIPTFKFDKYSLGEKPSNEIVIWNLHSTTSSLVIKNNLSVYGSILELKMVDDPLTAVPLGMCTVSFDGKVEQAHKIALKVIETCNKKLLIQGRYIRCGLNVRNMLYNEIYEKSINARNEHLKKRTAEEIKREEKNKAELERIERAKKEEASRREREARGARAAKESKDGPSRESNSNEPVGTISRKLPLSHDKRILPLSAFQLNYKLQKIVSNRPYIFIADKHVSSMNVSSDHLRRFLRKYNISRILQQRSGFYLVFNKVKEALECFDEADGRRYFNYRLLMTLYIPDDQIDQTRVGKAGVFKAAKDQISKELNAYLLKDVREKIISQMILDILETDEIGEFAKEARIRKEEELKLIEKQEPVKSIHETVRVVKKIDLNIFKKSTKKRFVPLSHALNKDVQKSDEDSDDSDDSDDAHADRENNLKVKEDTAENPQKHTLEAVDNKPPKKKFKVTKPEEDLCEEEEGEQAPPISDDDAKMLDDTMSEITSPENGGESKIYDIYSPSTNPPGPVFDDISQPFKPTIGHLRNLVKTDEDFAILSELCKDTKNDKPIKNMEFWVWQHTQYVQECKKALEKDERDKEKSESDEVLDFAKEVLSNKDLKNVSGCFRTEPYHKISDNLKSRYLLHRRKLTNLNPVKHENKDESIHVQHNNAQGSRANRANTRRFVADISAQKQIIGETDLLDLNQLNKRKKPVQFSRSAIHNWGLYALEPISAGEMIIEYVGERIRQQVAEIREKKYLRSGIGSSYLFRVDENTVIDASKKGGIARFINHCCDPSCTAKIIKVGGKKRIVIYALRDIRKNEELTYDYKFERELNDQERIVCLCGSPNCKGFLN</sequence>
<evidence type="ECO:0000313" key="19">
    <source>
        <dbReference type="Proteomes" id="UP000029867"/>
    </source>
</evidence>
<feature type="compositionally biased region" description="Basic and acidic residues" evidence="15">
    <location>
        <begin position="662"/>
        <end position="693"/>
    </location>
</feature>
<keyword evidence="9 14" id="KW-0156">Chromatin regulator</keyword>
<feature type="compositionally biased region" description="Polar residues" evidence="15">
    <location>
        <begin position="30"/>
        <end position="53"/>
    </location>
</feature>
<dbReference type="InterPro" id="IPR017111">
    <property type="entry name" value="Set1_fungi"/>
</dbReference>
<evidence type="ECO:0000256" key="1">
    <source>
        <dbReference type="ARBA" id="ARBA00004123"/>
    </source>
</evidence>
<evidence type="ECO:0000256" key="12">
    <source>
        <dbReference type="ARBA" id="ARBA00047583"/>
    </source>
</evidence>
<accession>A0A099P796</accession>
<dbReference type="InterPro" id="IPR046341">
    <property type="entry name" value="SET_dom_sf"/>
</dbReference>
<dbReference type="GO" id="GO:0032259">
    <property type="term" value="P:methylation"/>
    <property type="evidence" value="ECO:0007669"/>
    <property type="project" value="UniProtKB-KW"/>
</dbReference>
<evidence type="ECO:0000256" key="8">
    <source>
        <dbReference type="ARBA" id="ARBA00022691"/>
    </source>
</evidence>
<feature type="domain" description="Post-SET" evidence="17">
    <location>
        <begin position="1067"/>
        <end position="1083"/>
    </location>
</feature>
<dbReference type="SMART" id="SM01291">
    <property type="entry name" value="N-SET"/>
    <property type="match status" value="1"/>
</dbReference>
<keyword evidence="6 14" id="KW-0489">Methyltransferase</keyword>
<dbReference type="InterPro" id="IPR048669">
    <property type="entry name" value="SET1_RBD"/>
</dbReference>
<evidence type="ECO:0000256" key="4">
    <source>
        <dbReference type="ARBA" id="ARBA00015839"/>
    </source>
</evidence>
<feature type="region of interest" description="Disordered" evidence="15">
    <location>
        <begin position="1"/>
        <end position="70"/>
    </location>
</feature>
<dbReference type="InterPro" id="IPR035979">
    <property type="entry name" value="RBD_domain_sf"/>
</dbReference>
<dbReference type="GO" id="GO:0048188">
    <property type="term" value="C:Set1C/COMPASS complex"/>
    <property type="evidence" value="ECO:0007669"/>
    <property type="project" value="InterPro"/>
</dbReference>
<dbReference type="InterPro" id="IPR024657">
    <property type="entry name" value="COMPASS_Set1_N-SET"/>
</dbReference>
<keyword evidence="10 14" id="KW-0539">Nucleus</keyword>
<feature type="region of interest" description="Disordered" evidence="15">
    <location>
        <begin position="645"/>
        <end position="725"/>
    </location>
</feature>
<evidence type="ECO:0000256" key="11">
    <source>
        <dbReference type="ARBA" id="ARBA00047571"/>
    </source>
</evidence>
<evidence type="ECO:0000256" key="10">
    <source>
        <dbReference type="ARBA" id="ARBA00023242"/>
    </source>
</evidence>
<proteinExistence type="predicted"/>
<dbReference type="SUPFAM" id="SSF82199">
    <property type="entry name" value="SET domain"/>
    <property type="match status" value="1"/>
</dbReference>
<keyword evidence="8 14" id="KW-0949">S-adenosyl-L-methionine</keyword>
<dbReference type="VEuPathDB" id="FungiDB:C5L36_0E00970"/>
<dbReference type="EMBL" id="JQFK01000004">
    <property type="protein sequence ID" value="KGK40127.1"/>
    <property type="molecule type" value="Genomic_DNA"/>
</dbReference>
<evidence type="ECO:0000256" key="7">
    <source>
        <dbReference type="ARBA" id="ARBA00022679"/>
    </source>
</evidence>
<evidence type="ECO:0000256" key="13">
    <source>
        <dbReference type="ARBA" id="ARBA00049129"/>
    </source>
</evidence>
<keyword evidence="7 14" id="KW-0808">Transferase</keyword>
<dbReference type="PROSITE" id="PS50868">
    <property type="entry name" value="POST_SET"/>
    <property type="match status" value="1"/>
</dbReference>
<evidence type="ECO:0000256" key="15">
    <source>
        <dbReference type="SAM" id="MobiDB-lite"/>
    </source>
</evidence>
<comment type="catalytic activity">
    <reaction evidence="11 14">
        <text>L-lysyl(4)-[histone H3] + 3 S-adenosyl-L-methionine = N(6),N(6),N(6)-trimethyl-L-lysyl(4)-[histone H3] + 3 S-adenosyl-L-homocysteine + 3 H(+)</text>
        <dbReference type="Rhea" id="RHEA:60260"/>
        <dbReference type="Rhea" id="RHEA-COMP:15537"/>
        <dbReference type="Rhea" id="RHEA-COMP:15547"/>
        <dbReference type="ChEBI" id="CHEBI:15378"/>
        <dbReference type="ChEBI" id="CHEBI:29969"/>
        <dbReference type="ChEBI" id="CHEBI:57856"/>
        <dbReference type="ChEBI" id="CHEBI:59789"/>
        <dbReference type="ChEBI" id="CHEBI:61961"/>
        <dbReference type="EC" id="2.1.1.354"/>
    </reaction>
</comment>
<dbReference type="Proteomes" id="UP000029867">
    <property type="component" value="Unassembled WGS sequence"/>
</dbReference>
<name>A0A099P796_PICKU</name>
<feature type="compositionally biased region" description="Basic and acidic residues" evidence="15">
    <location>
        <begin position="389"/>
        <end position="418"/>
    </location>
</feature>
<organism evidence="18 19">
    <name type="scientific">Pichia kudriavzevii</name>
    <name type="common">Yeast</name>
    <name type="synonym">Issatchenkia orientalis</name>
    <dbReference type="NCBI Taxonomy" id="4909"/>
    <lineage>
        <taxon>Eukaryota</taxon>
        <taxon>Fungi</taxon>
        <taxon>Dikarya</taxon>
        <taxon>Ascomycota</taxon>
        <taxon>Saccharomycotina</taxon>
        <taxon>Pichiomycetes</taxon>
        <taxon>Pichiales</taxon>
        <taxon>Pichiaceae</taxon>
        <taxon>Pichia</taxon>
    </lineage>
</organism>
<dbReference type="GO" id="GO:0140999">
    <property type="term" value="F:histone H3K4 trimethyltransferase activity"/>
    <property type="evidence" value="ECO:0007669"/>
    <property type="project" value="UniProtKB-EC"/>
</dbReference>
<dbReference type="Pfam" id="PF11764">
    <property type="entry name" value="N-SET"/>
    <property type="match status" value="1"/>
</dbReference>
<feature type="domain" description="SET" evidence="16">
    <location>
        <begin position="941"/>
        <end position="1058"/>
    </location>
</feature>
<feature type="region of interest" description="Disordered" evidence="15">
    <location>
        <begin position="389"/>
        <end position="431"/>
    </location>
</feature>
<dbReference type="HOGENOM" id="CLU_004391_1_0_1"/>
<dbReference type="PROSITE" id="PS51572">
    <property type="entry name" value="SAM_MT43_1"/>
    <property type="match status" value="1"/>
</dbReference>
<dbReference type="InterPro" id="IPR001214">
    <property type="entry name" value="SET_dom"/>
</dbReference>
<feature type="compositionally biased region" description="Polar residues" evidence="15">
    <location>
        <begin position="10"/>
        <end position="19"/>
    </location>
</feature>
<keyword evidence="5 14" id="KW-0158">Chromosome</keyword>
<dbReference type="AlphaFoldDB" id="A0A099P796"/>
<comment type="catalytic activity">
    <reaction evidence="12">
        <text>N(6)-methyl-L-lysyl(4)-[histone H3] + S-adenosyl-L-methionine = N(6),N(6)-dimethyl-L-lysyl(4)-[histone H3] + S-adenosyl-L-homocysteine + H(+)</text>
        <dbReference type="Rhea" id="RHEA:60268"/>
        <dbReference type="Rhea" id="RHEA-COMP:15540"/>
        <dbReference type="Rhea" id="RHEA-COMP:15543"/>
        <dbReference type="ChEBI" id="CHEBI:15378"/>
        <dbReference type="ChEBI" id="CHEBI:57856"/>
        <dbReference type="ChEBI" id="CHEBI:59789"/>
        <dbReference type="ChEBI" id="CHEBI:61929"/>
        <dbReference type="ChEBI" id="CHEBI:61976"/>
    </reaction>
</comment>
<dbReference type="Pfam" id="PF11767">
    <property type="entry name" value="SET_assoc"/>
    <property type="match status" value="1"/>
</dbReference>
<dbReference type="eggNOG" id="KOG1080">
    <property type="taxonomic scope" value="Eukaryota"/>
</dbReference>
<dbReference type="PIRSF" id="PIRSF037104">
    <property type="entry name" value="Histone_H3-K4_mtfrase_Set1_fun"/>
    <property type="match status" value="1"/>
</dbReference>
<evidence type="ECO:0000256" key="2">
    <source>
        <dbReference type="ARBA" id="ARBA00004286"/>
    </source>
</evidence>
<dbReference type="SMART" id="SM00508">
    <property type="entry name" value="PostSET"/>
    <property type="match status" value="1"/>
</dbReference>
<dbReference type="GO" id="GO:0005694">
    <property type="term" value="C:chromosome"/>
    <property type="evidence" value="ECO:0007669"/>
    <property type="project" value="UniProtKB-SubCell"/>
</dbReference>
<feature type="region of interest" description="Disordered" evidence="15">
    <location>
        <begin position="122"/>
        <end position="158"/>
    </location>
</feature>